<dbReference type="PANTHER" id="PTHR43695">
    <property type="entry name" value="PUTATIVE (AFU_ORTHOLOGUE AFUA_2G17250)-RELATED"/>
    <property type="match status" value="1"/>
</dbReference>
<dbReference type="InterPro" id="IPR011050">
    <property type="entry name" value="Pectin_lyase_fold/virulence"/>
</dbReference>
<dbReference type="InterPro" id="IPR036514">
    <property type="entry name" value="SGNH_hydro_sf"/>
</dbReference>
<dbReference type="InterPro" id="IPR013830">
    <property type="entry name" value="SGNH_hydro"/>
</dbReference>
<protein>
    <submittedName>
        <fullName evidence="7">Putative rhamnogalacturonan acetylesterase YesY</fullName>
        <ecNumber evidence="7">3.1.1.-</ecNumber>
    </submittedName>
</protein>
<keyword evidence="2 7" id="KW-0378">Hydrolase</keyword>
<dbReference type="CDD" id="cd01821">
    <property type="entry name" value="Rhamnogalacturan_acetylesterase_like"/>
    <property type="match status" value="1"/>
</dbReference>
<dbReference type="Proteomes" id="UP000318478">
    <property type="component" value="Unassembled WGS sequence"/>
</dbReference>
<dbReference type="InterPro" id="IPR012334">
    <property type="entry name" value="Pectin_lyas_fold"/>
</dbReference>
<evidence type="ECO:0000313" key="8">
    <source>
        <dbReference type="Proteomes" id="UP000318478"/>
    </source>
</evidence>
<evidence type="ECO:0000259" key="5">
    <source>
        <dbReference type="Pfam" id="PF01095"/>
    </source>
</evidence>
<accession>A0A5C5ZEG3</accession>
<dbReference type="InterPro" id="IPR037459">
    <property type="entry name" value="RhgT-like"/>
</dbReference>
<keyword evidence="4" id="KW-0732">Signal</keyword>
<evidence type="ECO:0000313" key="7">
    <source>
        <dbReference type="EMBL" id="TWT85546.1"/>
    </source>
</evidence>
<feature type="chain" id="PRO_5022900253" evidence="4">
    <location>
        <begin position="20"/>
        <end position="631"/>
    </location>
</feature>
<dbReference type="SUPFAM" id="SSF51126">
    <property type="entry name" value="Pectin lyase-like"/>
    <property type="match status" value="1"/>
</dbReference>
<feature type="signal peptide" evidence="4">
    <location>
        <begin position="1"/>
        <end position="19"/>
    </location>
</feature>
<comment type="similarity">
    <text evidence="1">Belongs to the 'GDSL' lipolytic enzyme family.</text>
</comment>
<dbReference type="PANTHER" id="PTHR43695:SF1">
    <property type="entry name" value="RHAMNOGALACTURONAN ACETYLESTERASE"/>
    <property type="match status" value="1"/>
</dbReference>
<dbReference type="Pfam" id="PF13472">
    <property type="entry name" value="Lipase_GDSL_2"/>
    <property type="match status" value="1"/>
</dbReference>
<evidence type="ECO:0000256" key="2">
    <source>
        <dbReference type="ARBA" id="ARBA00022801"/>
    </source>
</evidence>
<dbReference type="AlphaFoldDB" id="A0A5C5ZEG3"/>
<sequence length="631" mass="70025" precursor="true">MRSLCLLCFSLLLATAAAAESVRTITVDSSIQDAIDQVPLDNHERVVIEIPNGHYNERLRLDQSRVTLRGESRGGVTIHFNFPREEYHKRYDRFGAGVVNLYGDDCVLEHLTIDNTQPTHEHAFAIYGQPNRVIIDDCRVVGEGGDTLSLWNTAHGMYYHRNCEFRGAVDFVCPRGWCFVRDSKFYEVLTTAAIWHDGHMDPAHMKFVLTGCEFDGVQDFWLGRNHYPSQFYLLGCRFAKTMADRPIGVVKDLSNVPEEDRYQWERKYFYDCHRDGGDYAWHADNLDQAAGSPTPDQITPAWTFDGRWDPESQSPPEVVEVETHQDKLYVRFSEPVAGAVAATVTRADGGQAELISGDGTARLVFAGGNEDSAPATLNGESLYGCHATLAMRRLGQVKLPETAPRRDAVILVIGDSTVADYAAKSTLQGWGWGLRKFLDDRSTVINAAANGRSSESFRSEGRWERGLAEAKAAGGPHYVFIQFGHNDNLGKGPGRETDPAPGGSFRANLRRYIAEARDAGAVPVLLTPPRRRLYDEGTDRLRQDVGNAPYAEAARAVAAEEGVTLVDLRAISEQLFNDLGPVTAARLQTEGDATHFSPAGARELASRVLQDLCEQMPGFERYVVEDRLARP</sequence>
<dbReference type="SUPFAM" id="SSF52266">
    <property type="entry name" value="SGNH hydrolase"/>
    <property type="match status" value="1"/>
</dbReference>
<gene>
    <name evidence="7" type="primary">yesY_1</name>
    <name evidence="7" type="ORF">Pla123a_03530</name>
</gene>
<keyword evidence="3" id="KW-0063">Aspartyl esterase</keyword>
<proteinExistence type="inferred from homology"/>
<dbReference type="Pfam" id="PF01095">
    <property type="entry name" value="Pectinesterase"/>
    <property type="match status" value="1"/>
</dbReference>
<reference evidence="7 8" key="1">
    <citation type="submission" date="2019-02" db="EMBL/GenBank/DDBJ databases">
        <title>Deep-cultivation of Planctomycetes and their phenomic and genomic characterization uncovers novel biology.</title>
        <authorList>
            <person name="Wiegand S."/>
            <person name="Jogler M."/>
            <person name="Boedeker C."/>
            <person name="Pinto D."/>
            <person name="Vollmers J."/>
            <person name="Rivas-Marin E."/>
            <person name="Kohn T."/>
            <person name="Peeters S.H."/>
            <person name="Heuer A."/>
            <person name="Rast P."/>
            <person name="Oberbeckmann S."/>
            <person name="Bunk B."/>
            <person name="Jeske O."/>
            <person name="Meyerdierks A."/>
            <person name="Storesund J.E."/>
            <person name="Kallscheuer N."/>
            <person name="Luecker S."/>
            <person name="Lage O.M."/>
            <person name="Pohl T."/>
            <person name="Merkel B.J."/>
            <person name="Hornburger P."/>
            <person name="Mueller R.-W."/>
            <person name="Bruemmer F."/>
            <person name="Labrenz M."/>
            <person name="Spormann A.M."/>
            <person name="Op Den Camp H."/>
            <person name="Overmann J."/>
            <person name="Amann R."/>
            <person name="Jetten M.S.M."/>
            <person name="Mascher T."/>
            <person name="Medema M.H."/>
            <person name="Devos D.P."/>
            <person name="Kaster A.-K."/>
            <person name="Ovreas L."/>
            <person name="Rohde M."/>
            <person name="Galperin M.Y."/>
            <person name="Jogler C."/>
        </authorList>
    </citation>
    <scope>NUCLEOTIDE SEQUENCE [LARGE SCALE GENOMIC DNA]</scope>
    <source>
        <strain evidence="7 8">Pla123a</strain>
    </source>
</reference>
<name>A0A5C5ZEG3_9BACT</name>
<organism evidence="7 8">
    <name type="scientific">Posidoniimonas polymericola</name>
    <dbReference type="NCBI Taxonomy" id="2528002"/>
    <lineage>
        <taxon>Bacteria</taxon>
        <taxon>Pseudomonadati</taxon>
        <taxon>Planctomycetota</taxon>
        <taxon>Planctomycetia</taxon>
        <taxon>Pirellulales</taxon>
        <taxon>Lacipirellulaceae</taxon>
        <taxon>Posidoniimonas</taxon>
    </lineage>
</organism>
<dbReference type="EMBL" id="SJPO01000001">
    <property type="protein sequence ID" value="TWT85546.1"/>
    <property type="molecule type" value="Genomic_DNA"/>
</dbReference>
<feature type="domain" description="SGNH hydrolase-type esterase" evidence="6">
    <location>
        <begin position="412"/>
        <end position="602"/>
    </location>
</feature>
<dbReference type="GO" id="GO:0030599">
    <property type="term" value="F:pectinesterase activity"/>
    <property type="evidence" value="ECO:0007669"/>
    <property type="project" value="InterPro"/>
</dbReference>
<dbReference type="GO" id="GO:0042545">
    <property type="term" value="P:cell wall modification"/>
    <property type="evidence" value="ECO:0007669"/>
    <property type="project" value="InterPro"/>
</dbReference>
<evidence type="ECO:0000256" key="1">
    <source>
        <dbReference type="ARBA" id="ARBA00008668"/>
    </source>
</evidence>
<keyword evidence="8" id="KW-1185">Reference proteome</keyword>
<dbReference type="InterPro" id="IPR000070">
    <property type="entry name" value="Pectinesterase_cat"/>
</dbReference>
<dbReference type="RefSeq" id="WP_146583805.1">
    <property type="nucleotide sequence ID" value="NZ_SJPO01000001.1"/>
</dbReference>
<comment type="caution">
    <text evidence="7">The sequence shown here is derived from an EMBL/GenBank/DDBJ whole genome shotgun (WGS) entry which is preliminary data.</text>
</comment>
<evidence type="ECO:0000259" key="6">
    <source>
        <dbReference type="Pfam" id="PF13472"/>
    </source>
</evidence>
<dbReference type="EC" id="3.1.1.-" evidence="7"/>
<evidence type="ECO:0000256" key="3">
    <source>
        <dbReference type="ARBA" id="ARBA00023085"/>
    </source>
</evidence>
<dbReference type="OrthoDB" id="9807041at2"/>
<dbReference type="Gene3D" id="3.40.50.1110">
    <property type="entry name" value="SGNH hydrolase"/>
    <property type="match status" value="1"/>
</dbReference>
<dbReference type="Gene3D" id="2.160.20.10">
    <property type="entry name" value="Single-stranded right-handed beta-helix, Pectin lyase-like"/>
    <property type="match status" value="1"/>
</dbReference>
<evidence type="ECO:0000256" key="4">
    <source>
        <dbReference type="SAM" id="SignalP"/>
    </source>
</evidence>
<feature type="domain" description="Pectinesterase catalytic" evidence="5">
    <location>
        <begin position="30"/>
        <end position="185"/>
    </location>
</feature>